<reference evidence="14 15" key="1">
    <citation type="submission" date="2020-08" db="EMBL/GenBank/DDBJ databases">
        <title>Genome public.</title>
        <authorList>
            <person name="Liu C."/>
            <person name="Sun Q."/>
        </authorList>
    </citation>
    <scope>NUCLEOTIDE SEQUENCE [LARGE SCALE GENOMIC DNA]</scope>
    <source>
        <strain evidence="14 15">BX1</strain>
    </source>
</reference>
<evidence type="ECO:0000256" key="6">
    <source>
        <dbReference type="ARBA" id="ARBA00021582"/>
    </source>
</evidence>
<proteinExistence type="inferred from homology"/>
<dbReference type="RefSeq" id="WP_262399331.1">
    <property type="nucleotide sequence ID" value="NZ_JACRTB010000006.1"/>
</dbReference>
<evidence type="ECO:0000256" key="7">
    <source>
        <dbReference type="ARBA" id="ARBA00023002"/>
    </source>
</evidence>
<dbReference type="SUPFAM" id="SSF55021">
    <property type="entry name" value="ACT-like"/>
    <property type="match status" value="1"/>
</dbReference>
<evidence type="ECO:0000256" key="10">
    <source>
        <dbReference type="ARBA" id="ARBA00048126"/>
    </source>
</evidence>
<dbReference type="SUPFAM" id="SSF51735">
    <property type="entry name" value="NAD(P)-binding Rossmann-fold domains"/>
    <property type="match status" value="1"/>
</dbReference>
<dbReference type="PROSITE" id="PS00065">
    <property type="entry name" value="D_2_HYDROXYACID_DH_1"/>
    <property type="match status" value="1"/>
</dbReference>
<comment type="caution">
    <text evidence="14">The sequence shown here is derived from an EMBL/GenBank/DDBJ whole genome shotgun (WGS) entry which is preliminary data.</text>
</comment>
<evidence type="ECO:0000256" key="3">
    <source>
        <dbReference type="ARBA" id="ARBA00005854"/>
    </source>
</evidence>
<dbReference type="PANTHER" id="PTHR42938:SF47">
    <property type="entry name" value="HYDROXYPYRUVATE REDUCTASE"/>
    <property type="match status" value="1"/>
</dbReference>
<keyword evidence="15" id="KW-1185">Reference proteome</keyword>
<sequence>MFTVRKFNQISDIIGKHLDQRHYEISEDAQSYEGILVRSADLLSAEFPPELVAIARAGAGYNNIPVDRCTEQGIAVFNTPGANANAVKELVLCGLLLAGRRIIDANRWLESLHEEHAEGIEKLVEKGKKQFVGPELMGKTLGVVGLGAIGVMVANAAVQGLGMKVLGYDPYLSVDAAWHLSSEVGRVKSLEEIYTSCDYITLHLPLNDQTRGMIGETAIQSMKPGTVLLNIARGGLVSEKALIAALESGQLRHYVTDFPDEGILGVKGVIATPHLGASTPESEENCAEMAARQLRAFIEDGNIVNSVNLPRCEMPRMGGYRISVINRNIKNMVGQITAALAESGCNIEHMVNSSRGEWAYTMLDLTTAPDQACIDRISAIDGVVRVRTLF</sequence>
<dbReference type="InterPro" id="IPR036291">
    <property type="entry name" value="NAD(P)-bd_dom_sf"/>
</dbReference>
<evidence type="ECO:0000256" key="11">
    <source>
        <dbReference type="ARBA" id="ARBA00048731"/>
    </source>
</evidence>
<dbReference type="Proteomes" id="UP000658131">
    <property type="component" value="Unassembled WGS sequence"/>
</dbReference>
<dbReference type="PROSITE" id="PS51671">
    <property type="entry name" value="ACT"/>
    <property type="match status" value="1"/>
</dbReference>
<keyword evidence="8" id="KW-0520">NAD</keyword>
<evidence type="ECO:0000256" key="2">
    <source>
        <dbReference type="ARBA" id="ARBA00005216"/>
    </source>
</evidence>
<evidence type="ECO:0000313" key="14">
    <source>
        <dbReference type="EMBL" id="MBC8575729.1"/>
    </source>
</evidence>
<dbReference type="Gene3D" id="3.40.50.720">
    <property type="entry name" value="NAD(P)-binding Rossmann-like Domain"/>
    <property type="match status" value="2"/>
</dbReference>
<evidence type="ECO:0000256" key="12">
    <source>
        <dbReference type="RuleBase" id="RU003719"/>
    </source>
</evidence>
<dbReference type="EMBL" id="JACRTB010000006">
    <property type="protein sequence ID" value="MBC8575729.1"/>
    <property type="molecule type" value="Genomic_DNA"/>
</dbReference>
<evidence type="ECO:0000256" key="1">
    <source>
        <dbReference type="ARBA" id="ARBA00003800"/>
    </source>
</evidence>
<gene>
    <name evidence="14" type="ORF">H8717_04780</name>
</gene>
<dbReference type="InterPro" id="IPR002912">
    <property type="entry name" value="ACT_dom"/>
</dbReference>
<dbReference type="InterPro" id="IPR045865">
    <property type="entry name" value="ACT-like_dom_sf"/>
</dbReference>
<dbReference type="InterPro" id="IPR006140">
    <property type="entry name" value="D-isomer_DH_NAD-bd"/>
</dbReference>
<comment type="catalytic activity">
    <reaction evidence="10">
        <text>(R)-2-hydroxyglutarate + NAD(+) = 2-oxoglutarate + NADH + H(+)</text>
        <dbReference type="Rhea" id="RHEA:49612"/>
        <dbReference type="ChEBI" id="CHEBI:15378"/>
        <dbReference type="ChEBI" id="CHEBI:15801"/>
        <dbReference type="ChEBI" id="CHEBI:16810"/>
        <dbReference type="ChEBI" id="CHEBI:57540"/>
        <dbReference type="ChEBI" id="CHEBI:57945"/>
        <dbReference type="EC" id="1.1.1.399"/>
    </reaction>
</comment>
<dbReference type="Pfam" id="PF00389">
    <property type="entry name" value="2-Hacid_dh"/>
    <property type="match status" value="1"/>
</dbReference>
<dbReference type="PANTHER" id="PTHR42938">
    <property type="entry name" value="FORMATE DEHYDROGENASE 1"/>
    <property type="match status" value="1"/>
</dbReference>
<keyword evidence="7 12" id="KW-0560">Oxidoreductase</keyword>
<dbReference type="InterPro" id="IPR006139">
    <property type="entry name" value="D-isomer_2_OHA_DH_cat_dom"/>
</dbReference>
<comment type="catalytic activity">
    <reaction evidence="11">
        <text>(2R)-3-phosphoglycerate + NAD(+) = 3-phosphooxypyruvate + NADH + H(+)</text>
        <dbReference type="Rhea" id="RHEA:12641"/>
        <dbReference type="ChEBI" id="CHEBI:15378"/>
        <dbReference type="ChEBI" id="CHEBI:18110"/>
        <dbReference type="ChEBI" id="CHEBI:57540"/>
        <dbReference type="ChEBI" id="CHEBI:57945"/>
        <dbReference type="ChEBI" id="CHEBI:58272"/>
        <dbReference type="EC" id="1.1.1.95"/>
    </reaction>
</comment>
<comment type="similarity">
    <text evidence="3 12">Belongs to the D-isomer specific 2-hydroxyacid dehydrogenase family.</text>
</comment>
<organism evidence="14 15">
    <name type="scientific">Yanshouia hominis</name>
    <dbReference type="NCBI Taxonomy" id="2763673"/>
    <lineage>
        <taxon>Bacteria</taxon>
        <taxon>Bacillati</taxon>
        <taxon>Bacillota</taxon>
        <taxon>Clostridia</taxon>
        <taxon>Eubacteriales</taxon>
        <taxon>Oscillospiraceae</taxon>
        <taxon>Yanshouia</taxon>
    </lineage>
</organism>
<evidence type="ECO:0000256" key="4">
    <source>
        <dbReference type="ARBA" id="ARBA00013001"/>
    </source>
</evidence>
<comment type="pathway">
    <text evidence="2">Amino-acid biosynthesis; L-serine biosynthesis; L-serine from 3-phospho-D-glycerate: step 1/3.</text>
</comment>
<dbReference type="CDD" id="cd04901">
    <property type="entry name" value="ACT_3PGDH"/>
    <property type="match status" value="1"/>
</dbReference>
<accession>A0ABR7NHF1</accession>
<evidence type="ECO:0000259" key="13">
    <source>
        <dbReference type="PROSITE" id="PS51671"/>
    </source>
</evidence>
<protein>
    <recommendedName>
        <fullName evidence="6">D-3-phosphoglycerate dehydrogenase</fullName>
        <ecNumber evidence="4">1.1.1.399</ecNumber>
        <ecNumber evidence="5">1.1.1.95</ecNumber>
    </recommendedName>
    <alternativeName>
        <fullName evidence="9">2-oxoglutarate reductase</fullName>
    </alternativeName>
</protein>
<evidence type="ECO:0000256" key="9">
    <source>
        <dbReference type="ARBA" id="ARBA00030455"/>
    </source>
</evidence>
<dbReference type="EC" id="1.1.1.95" evidence="5"/>
<dbReference type="CDD" id="cd12174">
    <property type="entry name" value="PGDH_like_3"/>
    <property type="match status" value="1"/>
</dbReference>
<evidence type="ECO:0000313" key="15">
    <source>
        <dbReference type="Proteomes" id="UP000658131"/>
    </source>
</evidence>
<feature type="domain" description="ACT" evidence="13">
    <location>
        <begin position="321"/>
        <end position="390"/>
    </location>
</feature>
<dbReference type="Pfam" id="PF02826">
    <property type="entry name" value="2-Hacid_dh_C"/>
    <property type="match status" value="1"/>
</dbReference>
<dbReference type="EC" id="1.1.1.399" evidence="4"/>
<dbReference type="InterPro" id="IPR029752">
    <property type="entry name" value="D-isomer_DH_CS1"/>
</dbReference>
<evidence type="ECO:0000256" key="5">
    <source>
        <dbReference type="ARBA" id="ARBA00013143"/>
    </source>
</evidence>
<name>A0ABR7NHF1_9FIRM</name>
<dbReference type="Gene3D" id="3.30.70.260">
    <property type="match status" value="1"/>
</dbReference>
<comment type="function">
    <text evidence="1">Catalyzes the reversible oxidation of 3-phospho-D-glycerate to 3-phosphonooxypyruvate, the first step of the phosphorylated L-serine biosynthesis pathway. Also catalyzes the reversible oxidation of 2-hydroxyglutarate to 2-oxoglutarate.</text>
</comment>
<evidence type="ECO:0000256" key="8">
    <source>
        <dbReference type="ARBA" id="ARBA00023027"/>
    </source>
</evidence>
<dbReference type="SUPFAM" id="SSF52283">
    <property type="entry name" value="Formate/glycerate dehydrogenase catalytic domain-like"/>
    <property type="match status" value="1"/>
</dbReference>